<evidence type="ECO:0000256" key="8">
    <source>
        <dbReference type="ARBA" id="ARBA00023306"/>
    </source>
</evidence>
<dbReference type="Gene3D" id="3.65.10.10">
    <property type="entry name" value="Enolpyruvate transferase domain"/>
    <property type="match status" value="2"/>
</dbReference>
<dbReference type="InterPro" id="IPR050068">
    <property type="entry name" value="MurA_subfamily"/>
</dbReference>
<dbReference type="InterPro" id="IPR005750">
    <property type="entry name" value="UDP_GlcNAc_COvinyl_MurA"/>
</dbReference>
<evidence type="ECO:0000256" key="2">
    <source>
        <dbReference type="ARBA" id="ARBA00004752"/>
    </source>
</evidence>
<dbReference type="InterPro" id="IPR036968">
    <property type="entry name" value="Enolpyruvate_Tfrase_sf"/>
</dbReference>
<dbReference type="Pfam" id="PF00275">
    <property type="entry name" value="EPSP_synthase"/>
    <property type="match status" value="1"/>
</dbReference>
<feature type="domain" description="Enolpyruvate transferase" evidence="13">
    <location>
        <begin position="6"/>
        <end position="407"/>
    </location>
</feature>
<feature type="binding site" evidence="12">
    <location>
        <position position="328"/>
    </location>
    <ligand>
        <name>UDP-N-acetyl-alpha-D-glucosamine</name>
        <dbReference type="ChEBI" id="CHEBI:57705"/>
    </ligand>
</feature>
<dbReference type="GO" id="GO:0008760">
    <property type="term" value="F:UDP-N-acetylglucosamine 1-carboxyvinyltransferase activity"/>
    <property type="evidence" value="ECO:0007669"/>
    <property type="project" value="UniProtKB-UniRule"/>
</dbReference>
<evidence type="ECO:0000259" key="13">
    <source>
        <dbReference type="Pfam" id="PF00275"/>
    </source>
</evidence>
<name>A0A9E8LU33_9BACI</name>
<feature type="modified residue" description="2-(S-cysteinyl)pyruvic acid O-phosphothioketal" evidence="12">
    <location>
        <position position="117"/>
    </location>
</feature>
<evidence type="ECO:0000256" key="4">
    <source>
        <dbReference type="ARBA" id="ARBA00022618"/>
    </source>
</evidence>
<dbReference type="HAMAP" id="MF_00111">
    <property type="entry name" value="MurA"/>
    <property type="match status" value="1"/>
</dbReference>
<feature type="binding site" evidence="12">
    <location>
        <begin position="22"/>
        <end position="23"/>
    </location>
    <ligand>
        <name>phosphoenolpyruvate</name>
        <dbReference type="ChEBI" id="CHEBI:58702"/>
    </ligand>
</feature>
<evidence type="ECO:0000313" key="14">
    <source>
        <dbReference type="EMBL" id="WAA09672.1"/>
    </source>
</evidence>
<dbReference type="GO" id="GO:0008360">
    <property type="term" value="P:regulation of cell shape"/>
    <property type="evidence" value="ECO:0007669"/>
    <property type="project" value="UniProtKB-KW"/>
</dbReference>
<evidence type="ECO:0000313" key="15">
    <source>
        <dbReference type="Proteomes" id="UP001164718"/>
    </source>
</evidence>
<keyword evidence="6 12" id="KW-0133">Cell shape</keyword>
<dbReference type="NCBIfam" id="NF009470">
    <property type="entry name" value="PRK12830.1"/>
    <property type="match status" value="1"/>
</dbReference>
<evidence type="ECO:0000256" key="7">
    <source>
        <dbReference type="ARBA" id="ARBA00022984"/>
    </source>
</evidence>
<dbReference type="GO" id="GO:0051301">
    <property type="term" value="P:cell division"/>
    <property type="evidence" value="ECO:0007669"/>
    <property type="project" value="UniProtKB-KW"/>
</dbReference>
<comment type="pathway">
    <text evidence="2 12">Cell wall biogenesis; peptidoglycan biosynthesis.</text>
</comment>
<dbReference type="NCBIfam" id="TIGR01072">
    <property type="entry name" value="murA"/>
    <property type="match status" value="1"/>
</dbReference>
<dbReference type="PANTHER" id="PTHR43783:SF1">
    <property type="entry name" value="UDP-N-ACETYLGLUCOSAMINE 1-CARBOXYVINYLTRANSFERASE"/>
    <property type="match status" value="1"/>
</dbReference>
<comment type="catalytic activity">
    <reaction evidence="11 12">
        <text>phosphoenolpyruvate + UDP-N-acetyl-alpha-D-glucosamine = UDP-N-acetyl-3-O-(1-carboxyvinyl)-alpha-D-glucosamine + phosphate</text>
        <dbReference type="Rhea" id="RHEA:18681"/>
        <dbReference type="ChEBI" id="CHEBI:43474"/>
        <dbReference type="ChEBI" id="CHEBI:57705"/>
        <dbReference type="ChEBI" id="CHEBI:58702"/>
        <dbReference type="ChEBI" id="CHEBI:68483"/>
        <dbReference type="EC" id="2.5.1.7"/>
    </reaction>
</comment>
<accession>A0A9E8LU33</accession>
<evidence type="ECO:0000256" key="5">
    <source>
        <dbReference type="ARBA" id="ARBA00022679"/>
    </source>
</evidence>
<keyword evidence="8 12" id="KW-0131">Cell cycle</keyword>
<proteinExistence type="inferred from homology"/>
<feature type="binding site" evidence="12">
    <location>
        <position position="306"/>
    </location>
    <ligand>
        <name>UDP-N-acetyl-alpha-D-glucosamine</name>
        <dbReference type="ChEBI" id="CHEBI:57705"/>
    </ligand>
</feature>
<dbReference type="GO" id="GO:0071555">
    <property type="term" value="P:cell wall organization"/>
    <property type="evidence" value="ECO:0007669"/>
    <property type="project" value="UniProtKB-KW"/>
</dbReference>
<keyword evidence="4 12" id="KW-0132">Cell division</keyword>
<keyword evidence="5 12" id="KW-0808">Transferase</keyword>
<evidence type="ECO:0000256" key="11">
    <source>
        <dbReference type="ARBA" id="ARBA00047527"/>
    </source>
</evidence>
<dbReference type="AlphaFoldDB" id="A0A9E8LU33"/>
<protein>
    <recommendedName>
        <fullName evidence="12">UDP-N-acetylglucosamine 1-carboxyvinyltransferase</fullName>
        <ecNumber evidence="12">2.5.1.7</ecNumber>
    </recommendedName>
    <alternativeName>
        <fullName evidence="12">Enoylpyruvate transferase</fullName>
    </alternativeName>
    <alternativeName>
        <fullName evidence="12">UDP-N-acetylglucosamine enolpyruvyl transferase</fullName>
        <shortName evidence="12">EPT</shortName>
    </alternativeName>
</protein>
<evidence type="ECO:0000256" key="9">
    <source>
        <dbReference type="ARBA" id="ARBA00023316"/>
    </source>
</evidence>
<dbReference type="PANTHER" id="PTHR43783">
    <property type="entry name" value="UDP-N-ACETYLGLUCOSAMINE 1-CARBOXYVINYLTRANSFERASE"/>
    <property type="match status" value="1"/>
</dbReference>
<dbReference type="GO" id="GO:0009252">
    <property type="term" value="P:peptidoglycan biosynthetic process"/>
    <property type="evidence" value="ECO:0007669"/>
    <property type="project" value="UniProtKB-UniRule"/>
</dbReference>
<feature type="binding site" evidence="12">
    <location>
        <position position="93"/>
    </location>
    <ligand>
        <name>UDP-N-acetyl-alpha-D-glucosamine</name>
        <dbReference type="ChEBI" id="CHEBI:57705"/>
    </ligand>
</feature>
<evidence type="ECO:0000256" key="12">
    <source>
        <dbReference type="HAMAP-Rule" id="MF_00111"/>
    </source>
</evidence>
<dbReference type="CDD" id="cd01555">
    <property type="entry name" value="UdpNAET"/>
    <property type="match status" value="1"/>
</dbReference>
<comment type="function">
    <text evidence="12">Cell wall formation. Adds enolpyruvyl to UDP-N-acetylglucosamine.</text>
</comment>
<feature type="active site" description="Proton donor" evidence="12">
    <location>
        <position position="117"/>
    </location>
</feature>
<gene>
    <name evidence="12 14" type="primary">murA</name>
    <name evidence="14" type="ORF">OE104_14325</name>
</gene>
<dbReference type="EC" id="2.5.1.7" evidence="12"/>
<sequence>MEKIIVRGGKKLNGTVKIEGAKNAVLPVIAASLLASDGKSIIRDVPALADVYTINEVLRNLKADVVFDNQTVTIDATNGLSYEAPFEYVRKMRASVLVMGSLLARLGRARVALPGGCAIGSRPIDQHLKGFEAMGAIVKVGNGFIDARVDGKLKGAKIYLDIPSVGATENIMMAATLAEGTTIIENCAKEPEIVDLANYLTKMGAIVKGAGTEVIRIEGVDRLYGVEHTIIPDRIEAGTFITAAAITGGNVYVKGAVPEHISSLIAKLEEMGVTFIEEKDGLRVISPEKLKAVDIKTMPHPGFPTDMQAQMMAVLLRAHGTSMITETVFENRFMHAEEFRRMNADIKIEGRSVIMNGPCNLQGAEVSATDLRAGAALVIAGLAAEGITKITELHHIDRGYVNFHGKLASLGADIERITEQEIPVFETVTG</sequence>
<dbReference type="InterPro" id="IPR013792">
    <property type="entry name" value="RNA3'P_cycl/enolpyr_Trfase_a/b"/>
</dbReference>
<dbReference type="RefSeq" id="WP_275417455.1">
    <property type="nucleotide sequence ID" value="NZ_CP106878.1"/>
</dbReference>
<evidence type="ECO:0000256" key="6">
    <source>
        <dbReference type="ARBA" id="ARBA00022960"/>
    </source>
</evidence>
<keyword evidence="15" id="KW-1185">Reference proteome</keyword>
<dbReference type="NCBIfam" id="NF006873">
    <property type="entry name" value="PRK09369.1"/>
    <property type="match status" value="1"/>
</dbReference>
<evidence type="ECO:0000256" key="3">
    <source>
        <dbReference type="ARBA" id="ARBA00022490"/>
    </source>
</evidence>
<dbReference type="InterPro" id="IPR001986">
    <property type="entry name" value="Enolpyruvate_Tfrase_dom"/>
</dbReference>
<reference evidence="14" key="1">
    <citation type="submission" date="2022-09" db="EMBL/GenBank/DDBJ databases">
        <title>Complete Genomes of Fervidibacillus albus and Fervidibacillus halotolerans isolated from tidal flat sediments.</title>
        <authorList>
            <person name="Kwon K.K."/>
            <person name="Yang S.-H."/>
            <person name="Park M.J."/>
            <person name="Oh H.-M."/>
        </authorList>
    </citation>
    <scope>NUCLEOTIDE SEQUENCE</scope>
    <source>
        <strain evidence="14">MEBiC13591</strain>
    </source>
</reference>
<keyword evidence="12" id="KW-0670">Pyruvate</keyword>
<comment type="similarity">
    <text evidence="10 12">Belongs to the EPSP synthase family. MurA subfamily.</text>
</comment>
<dbReference type="GO" id="GO:0005737">
    <property type="term" value="C:cytoplasm"/>
    <property type="evidence" value="ECO:0007669"/>
    <property type="project" value="UniProtKB-SubCell"/>
</dbReference>
<dbReference type="GO" id="GO:0019277">
    <property type="term" value="P:UDP-N-acetylgalactosamine biosynthetic process"/>
    <property type="evidence" value="ECO:0007669"/>
    <property type="project" value="InterPro"/>
</dbReference>
<organism evidence="14 15">
    <name type="scientific">Fervidibacillus albus</name>
    <dbReference type="NCBI Taxonomy" id="2980026"/>
    <lineage>
        <taxon>Bacteria</taxon>
        <taxon>Bacillati</taxon>
        <taxon>Bacillota</taxon>
        <taxon>Bacilli</taxon>
        <taxon>Bacillales</taxon>
        <taxon>Bacillaceae</taxon>
        <taxon>Fervidibacillus</taxon>
    </lineage>
</organism>
<dbReference type="EMBL" id="CP106878">
    <property type="protein sequence ID" value="WAA09672.1"/>
    <property type="molecule type" value="Genomic_DNA"/>
</dbReference>
<comment type="caution">
    <text evidence="12">Lacks conserved residue(s) required for the propagation of feature annotation.</text>
</comment>
<keyword evidence="7 12" id="KW-0573">Peptidoglycan synthesis</keyword>
<feature type="binding site" evidence="12">
    <location>
        <begin position="122"/>
        <end position="126"/>
    </location>
    <ligand>
        <name>UDP-N-acetyl-alpha-D-glucosamine</name>
        <dbReference type="ChEBI" id="CHEBI:57705"/>
    </ligand>
</feature>
<dbReference type="Proteomes" id="UP001164718">
    <property type="component" value="Chromosome"/>
</dbReference>
<keyword evidence="9 12" id="KW-0961">Cell wall biogenesis/degradation</keyword>
<dbReference type="FunFam" id="3.65.10.10:FF:000001">
    <property type="entry name" value="UDP-N-acetylglucosamine 1-carboxyvinyltransferase"/>
    <property type="match status" value="1"/>
</dbReference>
<evidence type="ECO:0000256" key="1">
    <source>
        <dbReference type="ARBA" id="ARBA00004496"/>
    </source>
</evidence>
<dbReference type="SUPFAM" id="SSF55205">
    <property type="entry name" value="EPT/RTPC-like"/>
    <property type="match status" value="1"/>
</dbReference>
<dbReference type="KEGG" id="faf:OE104_14325"/>
<comment type="subcellular location">
    <subcellularLocation>
        <location evidence="1 12">Cytoplasm</location>
    </subcellularLocation>
</comment>
<keyword evidence="3 12" id="KW-0963">Cytoplasm</keyword>
<evidence type="ECO:0000256" key="10">
    <source>
        <dbReference type="ARBA" id="ARBA00038367"/>
    </source>
</evidence>